<feature type="coiled-coil region" evidence="10">
    <location>
        <begin position="137"/>
        <end position="164"/>
    </location>
</feature>
<evidence type="ECO:0000259" key="13">
    <source>
        <dbReference type="PROSITE" id="PS50885"/>
    </source>
</evidence>
<gene>
    <name evidence="14" type="ORF">Q7514_06950</name>
</gene>
<keyword evidence="8 11" id="KW-1133">Transmembrane helix</keyword>
<feature type="domain" description="HAMP" evidence="13">
    <location>
        <begin position="103"/>
        <end position="156"/>
    </location>
</feature>
<dbReference type="InterPro" id="IPR036097">
    <property type="entry name" value="HisK_dim/P_sf"/>
</dbReference>
<evidence type="ECO:0000256" key="1">
    <source>
        <dbReference type="ARBA" id="ARBA00000085"/>
    </source>
</evidence>
<dbReference type="Gene3D" id="3.30.565.10">
    <property type="entry name" value="Histidine kinase-like ATPase, C-terminal domain"/>
    <property type="match status" value="1"/>
</dbReference>
<accession>A0ABU7L6U3</accession>
<proteinExistence type="predicted"/>
<dbReference type="InterPro" id="IPR003594">
    <property type="entry name" value="HATPase_dom"/>
</dbReference>
<dbReference type="PANTHER" id="PTHR43547:SF2">
    <property type="entry name" value="HYBRID SIGNAL TRANSDUCTION HISTIDINE KINASE C"/>
    <property type="match status" value="1"/>
</dbReference>
<dbReference type="SMART" id="SM00387">
    <property type="entry name" value="HATPase_c"/>
    <property type="match status" value="1"/>
</dbReference>
<keyword evidence="6 11" id="KW-0812">Transmembrane</keyword>
<feature type="domain" description="Histidine kinase" evidence="12">
    <location>
        <begin position="164"/>
        <end position="380"/>
    </location>
</feature>
<dbReference type="PROSITE" id="PS50109">
    <property type="entry name" value="HIS_KIN"/>
    <property type="match status" value="1"/>
</dbReference>
<dbReference type="EMBL" id="JAUTXY010000002">
    <property type="protein sequence ID" value="MEE2057263.1"/>
    <property type="molecule type" value="Genomic_DNA"/>
</dbReference>
<dbReference type="EC" id="2.7.13.3" evidence="3"/>
<dbReference type="Pfam" id="PF00672">
    <property type="entry name" value="HAMP"/>
    <property type="match status" value="1"/>
</dbReference>
<evidence type="ECO:0000259" key="12">
    <source>
        <dbReference type="PROSITE" id="PS50109"/>
    </source>
</evidence>
<keyword evidence="7" id="KW-0418">Kinase</keyword>
<sequence length="381" mass="41042">MNTVFGVDDSSSERAPVGSSFGTRLLIALSVVVIGCAVSAWFVASALAPGIFHDHLGQAGIDHDSNEASHVEQAFTVAIILAWGLAVAIAVLLALAVSWYLTRRVQRSITAVTTSAAHIADGHYDTRVHSPGLGREFDELAVSVNELARRLEATENTRSRMLADLGHEMRTPIATLDSYLEALDDGVRTLDDDTRHVLHTATHRLERLAQDITAVSHTEERLTRIRPRPTTTGALVTAAVHAVREQFENKGVGLHTRLDDSAPVTVDPDRLGQVLGNLLDNALRHTPAGGAVTVTSRPGEAGYVEIIVSDTGDGIERDHLDHLFDRFYRVDTARDRVHGGSGIGLTITRALVAAHDGRIRAYSDGPGQGARFTVELPLRPA</sequence>
<keyword evidence="14" id="KW-0067">ATP-binding</keyword>
<dbReference type="PRINTS" id="PR00344">
    <property type="entry name" value="BCTRLSENSOR"/>
</dbReference>
<feature type="transmembrane region" description="Helical" evidence="11">
    <location>
        <begin position="21"/>
        <end position="44"/>
    </location>
</feature>
<dbReference type="Pfam" id="PF02518">
    <property type="entry name" value="HATPase_c"/>
    <property type="match status" value="1"/>
</dbReference>
<evidence type="ECO:0000256" key="4">
    <source>
        <dbReference type="ARBA" id="ARBA00022553"/>
    </source>
</evidence>
<dbReference type="SUPFAM" id="SSF47384">
    <property type="entry name" value="Homodimeric domain of signal transducing histidine kinase"/>
    <property type="match status" value="1"/>
</dbReference>
<dbReference type="PROSITE" id="PS50885">
    <property type="entry name" value="HAMP"/>
    <property type="match status" value="1"/>
</dbReference>
<dbReference type="InterPro" id="IPR003661">
    <property type="entry name" value="HisK_dim/P_dom"/>
</dbReference>
<dbReference type="RefSeq" id="WP_330132512.1">
    <property type="nucleotide sequence ID" value="NZ_JAUTXY010000002.1"/>
</dbReference>
<keyword evidence="15" id="KW-1185">Reference proteome</keyword>
<keyword evidence="5" id="KW-0808">Transferase</keyword>
<keyword evidence="10" id="KW-0175">Coiled coil</keyword>
<evidence type="ECO:0000313" key="15">
    <source>
        <dbReference type="Proteomes" id="UP001336020"/>
    </source>
</evidence>
<dbReference type="SUPFAM" id="SSF55874">
    <property type="entry name" value="ATPase domain of HSP90 chaperone/DNA topoisomerase II/histidine kinase"/>
    <property type="match status" value="1"/>
</dbReference>
<dbReference type="SMART" id="SM00388">
    <property type="entry name" value="HisKA"/>
    <property type="match status" value="1"/>
</dbReference>
<evidence type="ECO:0000256" key="5">
    <source>
        <dbReference type="ARBA" id="ARBA00022679"/>
    </source>
</evidence>
<comment type="catalytic activity">
    <reaction evidence="1">
        <text>ATP + protein L-histidine = ADP + protein N-phospho-L-histidine.</text>
        <dbReference type="EC" id="2.7.13.3"/>
    </reaction>
</comment>
<organism evidence="14 15">
    <name type="scientific">Rhodococcus artemisiae</name>
    <dbReference type="NCBI Taxonomy" id="714159"/>
    <lineage>
        <taxon>Bacteria</taxon>
        <taxon>Bacillati</taxon>
        <taxon>Actinomycetota</taxon>
        <taxon>Actinomycetes</taxon>
        <taxon>Mycobacteriales</taxon>
        <taxon>Nocardiaceae</taxon>
        <taxon>Rhodococcus</taxon>
    </lineage>
</organism>
<dbReference type="SMART" id="SM00304">
    <property type="entry name" value="HAMP"/>
    <property type="match status" value="1"/>
</dbReference>
<protein>
    <recommendedName>
        <fullName evidence="3">histidine kinase</fullName>
        <ecNumber evidence="3">2.7.13.3</ecNumber>
    </recommendedName>
</protein>
<keyword evidence="14" id="KW-0547">Nucleotide-binding</keyword>
<dbReference type="InterPro" id="IPR004358">
    <property type="entry name" value="Sig_transdc_His_kin-like_C"/>
</dbReference>
<evidence type="ECO:0000256" key="7">
    <source>
        <dbReference type="ARBA" id="ARBA00022777"/>
    </source>
</evidence>
<evidence type="ECO:0000256" key="3">
    <source>
        <dbReference type="ARBA" id="ARBA00012438"/>
    </source>
</evidence>
<dbReference type="InterPro" id="IPR036890">
    <property type="entry name" value="HATPase_C_sf"/>
</dbReference>
<dbReference type="Gene3D" id="6.10.340.10">
    <property type="match status" value="1"/>
</dbReference>
<dbReference type="CDD" id="cd00082">
    <property type="entry name" value="HisKA"/>
    <property type="match status" value="1"/>
</dbReference>
<evidence type="ECO:0000256" key="6">
    <source>
        <dbReference type="ARBA" id="ARBA00022692"/>
    </source>
</evidence>
<dbReference type="Pfam" id="PF00512">
    <property type="entry name" value="HisKA"/>
    <property type="match status" value="1"/>
</dbReference>
<comment type="caution">
    <text evidence="14">The sequence shown here is derived from an EMBL/GenBank/DDBJ whole genome shotgun (WGS) entry which is preliminary data.</text>
</comment>
<dbReference type="InterPro" id="IPR003660">
    <property type="entry name" value="HAMP_dom"/>
</dbReference>
<evidence type="ECO:0000256" key="10">
    <source>
        <dbReference type="SAM" id="Coils"/>
    </source>
</evidence>
<dbReference type="Proteomes" id="UP001336020">
    <property type="component" value="Unassembled WGS sequence"/>
</dbReference>
<evidence type="ECO:0000256" key="2">
    <source>
        <dbReference type="ARBA" id="ARBA00004236"/>
    </source>
</evidence>
<evidence type="ECO:0000256" key="11">
    <source>
        <dbReference type="SAM" id="Phobius"/>
    </source>
</evidence>
<dbReference type="SUPFAM" id="SSF158472">
    <property type="entry name" value="HAMP domain-like"/>
    <property type="match status" value="1"/>
</dbReference>
<comment type="subcellular location">
    <subcellularLocation>
        <location evidence="2">Cell membrane</location>
    </subcellularLocation>
</comment>
<keyword evidence="11" id="KW-0472">Membrane</keyword>
<dbReference type="InterPro" id="IPR005467">
    <property type="entry name" value="His_kinase_dom"/>
</dbReference>
<keyword evidence="9" id="KW-0902">Two-component regulatory system</keyword>
<dbReference type="Gene3D" id="1.10.287.130">
    <property type="match status" value="1"/>
</dbReference>
<dbReference type="GO" id="GO:0005524">
    <property type="term" value="F:ATP binding"/>
    <property type="evidence" value="ECO:0007669"/>
    <property type="project" value="UniProtKB-KW"/>
</dbReference>
<name>A0ABU7L6U3_9NOCA</name>
<reference evidence="14 15" key="1">
    <citation type="submission" date="2023-07" db="EMBL/GenBank/DDBJ databases">
        <authorList>
            <person name="Girao M."/>
            <person name="Carvalho M.F."/>
        </authorList>
    </citation>
    <scope>NUCLEOTIDE SEQUENCE [LARGE SCALE GENOMIC DNA]</scope>
    <source>
        <strain evidence="14 15">YIM65754</strain>
    </source>
</reference>
<dbReference type="CDD" id="cd06225">
    <property type="entry name" value="HAMP"/>
    <property type="match status" value="1"/>
</dbReference>
<dbReference type="PANTHER" id="PTHR43547">
    <property type="entry name" value="TWO-COMPONENT HISTIDINE KINASE"/>
    <property type="match status" value="1"/>
</dbReference>
<feature type="transmembrane region" description="Helical" evidence="11">
    <location>
        <begin position="74"/>
        <end position="101"/>
    </location>
</feature>
<evidence type="ECO:0000313" key="14">
    <source>
        <dbReference type="EMBL" id="MEE2057263.1"/>
    </source>
</evidence>
<evidence type="ECO:0000256" key="9">
    <source>
        <dbReference type="ARBA" id="ARBA00023012"/>
    </source>
</evidence>
<keyword evidence="4" id="KW-0597">Phosphoprotein</keyword>
<evidence type="ECO:0000256" key="8">
    <source>
        <dbReference type="ARBA" id="ARBA00022989"/>
    </source>
</evidence>